<reference evidence="2" key="1">
    <citation type="journal article" date="2020" name="Cell">
        <title>Large-Scale Comparative Analyses of Tick Genomes Elucidate Their Genetic Diversity and Vector Capacities.</title>
        <authorList>
            <consortium name="Tick Genome and Microbiome Consortium (TIGMIC)"/>
            <person name="Jia N."/>
            <person name="Wang J."/>
            <person name="Shi W."/>
            <person name="Du L."/>
            <person name="Sun Y."/>
            <person name="Zhan W."/>
            <person name="Jiang J.F."/>
            <person name="Wang Q."/>
            <person name="Zhang B."/>
            <person name="Ji P."/>
            <person name="Bell-Sakyi L."/>
            <person name="Cui X.M."/>
            <person name="Yuan T.T."/>
            <person name="Jiang B.G."/>
            <person name="Yang W.F."/>
            <person name="Lam T.T."/>
            <person name="Chang Q.C."/>
            <person name="Ding S.J."/>
            <person name="Wang X.J."/>
            <person name="Zhu J.G."/>
            <person name="Ruan X.D."/>
            <person name="Zhao L."/>
            <person name="Wei J.T."/>
            <person name="Ye R.Z."/>
            <person name="Que T.C."/>
            <person name="Du C.H."/>
            <person name="Zhou Y.H."/>
            <person name="Cheng J.X."/>
            <person name="Dai P.F."/>
            <person name="Guo W.B."/>
            <person name="Han X.H."/>
            <person name="Huang E.J."/>
            <person name="Li L.F."/>
            <person name="Wei W."/>
            <person name="Gao Y.C."/>
            <person name="Liu J.Z."/>
            <person name="Shao H.Z."/>
            <person name="Wang X."/>
            <person name="Wang C.C."/>
            <person name="Yang T.C."/>
            <person name="Huo Q.B."/>
            <person name="Li W."/>
            <person name="Chen H.Y."/>
            <person name="Chen S.E."/>
            <person name="Zhou L.G."/>
            <person name="Ni X.B."/>
            <person name="Tian J.H."/>
            <person name="Sheng Y."/>
            <person name="Liu T."/>
            <person name="Pan Y.S."/>
            <person name="Xia L.Y."/>
            <person name="Li J."/>
            <person name="Zhao F."/>
            <person name="Cao W.C."/>
        </authorList>
    </citation>
    <scope>NUCLEOTIDE SEQUENCE</scope>
    <source>
        <strain evidence="2">Rmic-2018</strain>
    </source>
</reference>
<feature type="transmembrane region" description="Helical" evidence="1">
    <location>
        <begin position="78"/>
        <end position="101"/>
    </location>
</feature>
<evidence type="ECO:0000313" key="3">
    <source>
        <dbReference type="Proteomes" id="UP000821866"/>
    </source>
</evidence>
<sequence length="363" mass="40725">MASATGVGAHDFRPLLEVGLGVSTRSRFGPDGSAVGVQGVLGIFGFCQLKVEGVQHVLIRQFHHYDQYADSFSWNKLYFMYSLACVLVFAFVDLFFIYQLWLTIPAFNFIFTSTVSTLLHVTSAVKAALNVSIPFVKSRSLQRFFNESSEYEQRVHFVGPPNHRKRTLTSYLIRPLLLAVLAVNVCICSYLSITQIDHFGYSSALSVTLKITVVTGHVLFYVYDTTCFLVLRPCCEVIRSYIEHQHMALQSIIRRGGSHDVGADKRARLVEMVRSNLCAIFYLKRSLNSIWGHAVAVSGGIVLSTSCISFYLSYVEGFRTLENLMTVLYAVLTSLDFLDITILSGSMVSEVSNELLFRTHTRL</sequence>
<evidence type="ECO:0000256" key="1">
    <source>
        <dbReference type="SAM" id="Phobius"/>
    </source>
</evidence>
<proteinExistence type="predicted"/>
<keyword evidence="1" id="KW-1133">Transmembrane helix</keyword>
<comment type="caution">
    <text evidence="2">The sequence shown here is derived from an EMBL/GenBank/DDBJ whole genome shotgun (WGS) entry which is preliminary data.</text>
</comment>
<feature type="transmembrane region" description="Helical" evidence="1">
    <location>
        <begin position="326"/>
        <end position="348"/>
    </location>
</feature>
<evidence type="ECO:0000313" key="2">
    <source>
        <dbReference type="EMBL" id="KAH8028872.1"/>
    </source>
</evidence>
<feature type="transmembrane region" description="Helical" evidence="1">
    <location>
        <begin position="290"/>
        <end position="314"/>
    </location>
</feature>
<organism evidence="2 3">
    <name type="scientific">Rhipicephalus microplus</name>
    <name type="common">Cattle tick</name>
    <name type="synonym">Boophilus microplus</name>
    <dbReference type="NCBI Taxonomy" id="6941"/>
    <lineage>
        <taxon>Eukaryota</taxon>
        <taxon>Metazoa</taxon>
        <taxon>Ecdysozoa</taxon>
        <taxon>Arthropoda</taxon>
        <taxon>Chelicerata</taxon>
        <taxon>Arachnida</taxon>
        <taxon>Acari</taxon>
        <taxon>Parasitiformes</taxon>
        <taxon>Ixodida</taxon>
        <taxon>Ixodoidea</taxon>
        <taxon>Ixodidae</taxon>
        <taxon>Rhipicephalinae</taxon>
        <taxon>Rhipicephalus</taxon>
        <taxon>Boophilus</taxon>
    </lineage>
</organism>
<gene>
    <name evidence="2" type="ORF">HPB51_020003</name>
</gene>
<keyword evidence="1" id="KW-0812">Transmembrane</keyword>
<accession>A0A9J6E496</accession>
<dbReference type="Proteomes" id="UP000821866">
    <property type="component" value="Chromosome 4"/>
</dbReference>
<feature type="transmembrane region" description="Helical" evidence="1">
    <location>
        <begin position="107"/>
        <end position="129"/>
    </location>
</feature>
<reference evidence="2" key="2">
    <citation type="submission" date="2021-09" db="EMBL/GenBank/DDBJ databases">
        <authorList>
            <person name="Jia N."/>
            <person name="Wang J."/>
            <person name="Shi W."/>
            <person name="Du L."/>
            <person name="Sun Y."/>
            <person name="Zhan W."/>
            <person name="Jiang J."/>
            <person name="Wang Q."/>
            <person name="Zhang B."/>
            <person name="Ji P."/>
            <person name="Sakyi L.B."/>
            <person name="Cui X."/>
            <person name="Yuan T."/>
            <person name="Jiang B."/>
            <person name="Yang W."/>
            <person name="Lam T.T.-Y."/>
            <person name="Chang Q."/>
            <person name="Ding S."/>
            <person name="Wang X."/>
            <person name="Zhu J."/>
            <person name="Ruan X."/>
            <person name="Zhao L."/>
            <person name="Wei J."/>
            <person name="Que T."/>
            <person name="Du C."/>
            <person name="Cheng J."/>
            <person name="Dai P."/>
            <person name="Han X."/>
            <person name="Huang E."/>
            <person name="Gao Y."/>
            <person name="Liu J."/>
            <person name="Shao H."/>
            <person name="Ye R."/>
            <person name="Li L."/>
            <person name="Wei W."/>
            <person name="Wang X."/>
            <person name="Wang C."/>
            <person name="Huo Q."/>
            <person name="Li W."/>
            <person name="Guo W."/>
            <person name="Chen H."/>
            <person name="Chen S."/>
            <person name="Zhou L."/>
            <person name="Zhou L."/>
            <person name="Ni X."/>
            <person name="Tian J."/>
            <person name="Zhou Y."/>
            <person name="Sheng Y."/>
            <person name="Liu T."/>
            <person name="Pan Y."/>
            <person name="Xia L."/>
            <person name="Li J."/>
            <person name="Zhao F."/>
            <person name="Cao W."/>
        </authorList>
    </citation>
    <scope>NUCLEOTIDE SEQUENCE</scope>
    <source>
        <strain evidence="2">Rmic-2018</strain>
        <tissue evidence="2">Larvae</tissue>
    </source>
</reference>
<keyword evidence="3" id="KW-1185">Reference proteome</keyword>
<dbReference type="AlphaFoldDB" id="A0A9J6E496"/>
<dbReference type="EMBL" id="JABSTU010000006">
    <property type="protein sequence ID" value="KAH8028872.1"/>
    <property type="molecule type" value="Genomic_DNA"/>
</dbReference>
<protein>
    <submittedName>
        <fullName evidence="2">Uncharacterized protein</fullName>
    </submittedName>
</protein>
<name>A0A9J6E496_RHIMP</name>
<feature type="transmembrane region" description="Helical" evidence="1">
    <location>
        <begin position="199"/>
        <end position="223"/>
    </location>
</feature>
<feature type="transmembrane region" description="Helical" evidence="1">
    <location>
        <begin position="171"/>
        <end position="193"/>
    </location>
</feature>
<keyword evidence="1" id="KW-0472">Membrane</keyword>